<evidence type="ECO:0000259" key="3">
    <source>
        <dbReference type="Pfam" id="PF19124"/>
    </source>
</evidence>
<accession>A0A6L8Q3D4</accession>
<dbReference type="PANTHER" id="PTHR37810">
    <property type="entry name" value="IMMUNITY PROTEIN SDPI"/>
    <property type="match status" value="1"/>
</dbReference>
<keyword evidence="1" id="KW-0472">Membrane</keyword>
<dbReference type="Pfam" id="PF19124">
    <property type="entry name" value="DUF5808"/>
    <property type="match status" value="1"/>
</dbReference>
<dbReference type="RefSeq" id="WP_161127603.1">
    <property type="nucleotide sequence ID" value="NZ_CBCTOK010000013.1"/>
</dbReference>
<feature type="transmembrane region" description="Helical" evidence="1">
    <location>
        <begin position="241"/>
        <end position="264"/>
    </location>
</feature>
<feature type="domain" description="DUF5808" evidence="3">
    <location>
        <begin position="329"/>
        <end position="354"/>
    </location>
</feature>
<gene>
    <name evidence="4" type="ORF">FM068_04190</name>
</gene>
<dbReference type="InterPro" id="IPR012867">
    <property type="entry name" value="DUF1648"/>
</dbReference>
<evidence type="ECO:0000259" key="2">
    <source>
        <dbReference type="Pfam" id="PF07853"/>
    </source>
</evidence>
<protein>
    <submittedName>
        <fullName evidence="4">DUF1648 domain-containing protein</fullName>
    </submittedName>
</protein>
<dbReference type="GO" id="GO:0009636">
    <property type="term" value="P:response to toxic substance"/>
    <property type="evidence" value="ECO:0007669"/>
    <property type="project" value="TreeGrafter"/>
</dbReference>
<evidence type="ECO:0000256" key="1">
    <source>
        <dbReference type="SAM" id="Phobius"/>
    </source>
</evidence>
<proteinExistence type="predicted"/>
<feature type="domain" description="DUF1648" evidence="2">
    <location>
        <begin position="152"/>
        <end position="198"/>
    </location>
</feature>
<dbReference type="PANTHER" id="PTHR37810:SF5">
    <property type="entry name" value="IMMUNITY PROTEIN SDPI"/>
    <property type="match status" value="1"/>
</dbReference>
<dbReference type="AlphaFoldDB" id="A0A6L8Q3D4"/>
<feature type="transmembrane region" description="Helical" evidence="1">
    <location>
        <begin position="191"/>
        <end position="214"/>
    </location>
</feature>
<sequence length="375" mass="39911">MSVTSPVIPLLGLLTLVVPLMGVLMALTPYLMPKRECFAVTVPDDAARDPYLRRLKRTYLAIMLALAAAATIACAAALALDPEHAFVATLVVAALVLCVGGYALMLYFRAKVQRYKKAQGWVAEGRRSAGFIGDEPFPKPLSLAWDLLYVPVILITLAMGIVGYPAMPGKVPLHMDLAGKVTEWADKSPGIVAFPVLFVVFIAVCLTVAHWVILRSKKGSDPAMPAAGAWAYGMFARAQSVLLVGMGLLVSLLGPVIQLTFLGVLSMAQALVPIGVVVAVILVASTAVSLVYGQNGSRLLARVSADGRGGAMPRDNDRYWKGGIFYVNPDDPALFLPERFGIGWTINLGRPAAWAFVVGFALVIAGFIAASFLLT</sequence>
<reference evidence="4 5" key="1">
    <citation type="submission" date="2019-07" db="EMBL/GenBank/DDBJ databases">
        <title>Draft genome sequence of Adlercreutzia equolifaciens IPLA 37004, a human intestinal strain that does not produces equol from daidzein.</title>
        <authorList>
            <person name="Vazquez L."/>
            <person name="Florez A.B."/>
            <person name="Mayo B."/>
        </authorList>
    </citation>
    <scope>NUCLEOTIDE SEQUENCE [LARGE SCALE GENOMIC DNA]</scope>
    <source>
        <strain evidence="4 5">IPLA 37004</strain>
    </source>
</reference>
<comment type="caution">
    <text evidence="4">The sequence shown here is derived from an EMBL/GenBank/DDBJ whole genome shotgun (WGS) entry which is preliminary data.</text>
</comment>
<evidence type="ECO:0000313" key="5">
    <source>
        <dbReference type="Proteomes" id="UP000472380"/>
    </source>
</evidence>
<dbReference type="Proteomes" id="UP000472380">
    <property type="component" value="Unassembled WGS sequence"/>
</dbReference>
<feature type="transmembrane region" description="Helical" evidence="1">
    <location>
        <begin position="147"/>
        <end position="167"/>
    </location>
</feature>
<feature type="transmembrane region" description="Helical" evidence="1">
    <location>
        <begin position="6"/>
        <end position="27"/>
    </location>
</feature>
<keyword evidence="1" id="KW-0812">Transmembrane</keyword>
<organism evidence="4 5">
    <name type="scientific">Adlercreutzia equolifaciens</name>
    <dbReference type="NCBI Taxonomy" id="446660"/>
    <lineage>
        <taxon>Bacteria</taxon>
        <taxon>Bacillati</taxon>
        <taxon>Actinomycetota</taxon>
        <taxon>Coriobacteriia</taxon>
        <taxon>Eggerthellales</taxon>
        <taxon>Eggerthellaceae</taxon>
        <taxon>Adlercreutzia</taxon>
    </lineage>
</organism>
<feature type="transmembrane region" description="Helical" evidence="1">
    <location>
        <begin position="86"/>
        <end position="108"/>
    </location>
</feature>
<feature type="transmembrane region" description="Helical" evidence="1">
    <location>
        <begin position="270"/>
        <end position="292"/>
    </location>
</feature>
<dbReference type="InterPro" id="IPR043831">
    <property type="entry name" value="DUF5808"/>
</dbReference>
<evidence type="ECO:0000313" key="4">
    <source>
        <dbReference type="EMBL" id="MZG27789.1"/>
    </source>
</evidence>
<dbReference type="EMBL" id="VJNE01000006">
    <property type="protein sequence ID" value="MZG27789.1"/>
    <property type="molecule type" value="Genomic_DNA"/>
</dbReference>
<keyword evidence="1" id="KW-1133">Transmembrane helix</keyword>
<feature type="transmembrane region" description="Helical" evidence="1">
    <location>
        <begin position="58"/>
        <end position="80"/>
    </location>
</feature>
<name>A0A6L8Q3D4_9ACTN</name>
<feature type="transmembrane region" description="Helical" evidence="1">
    <location>
        <begin position="352"/>
        <end position="374"/>
    </location>
</feature>
<dbReference type="Pfam" id="PF07853">
    <property type="entry name" value="DUF1648"/>
    <property type="match status" value="1"/>
</dbReference>